<accession>A0A813EJD8</accession>
<dbReference type="Proteomes" id="UP000654075">
    <property type="component" value="Unassembled WGS sequence"/>
</dbReference>
<name>A0A813EJD8_POLGL</name>
<protein>
    <submittedName>
        <fullName evidence="1">Uncharacterized protein</fullName>
    </submittedName>
</protein>
<dbReference type="EMBL" id="CAJNNV010010815">
    <property type="protein sequence ID" value="CAE8599062.1"/>
    <property type="molecule type" value="Genomic_DNA"/>
</dbReference>
<gene>
    <name evidence="1" type="ORF">PGLA1383_LOCUS17459</name>
</gene>
<comment type="caution">
    <text evidence="1">The sequence shown here is derived from an EMBL/GenBank/DDBJ whole genome shotgun (WGS) entry which is preliminary data.</text>
</comment>
<dbReference type="Gene3D" id="1.10.110.30">
    <property type="match status" value="1"/>
</dbReference>
<dbReference type="AlphaFoldDB" id="A0A813EJD8"/>
<organism evidence="1 2">
    <name type="scientific">Polarella glacialis</name>
    <name type="common">Dinoflagellate</name>
    <dbReference type="NCBI Taxonomy" id="89957"/>
    <lineage>
        <taxon>Eukaryota</taxon>
        <taxon>Sar</taxon>
        <taxon>Alveolata</taxon>
        <taxon>Dinophyceae</taxon>
        <taxon>Suessiales</taxon>
        <taxon>Suessiaceae</taxon>
        <taxon>Polarella</taxon>
    </lineage>
</organism>
<dbReference type="SUPFAM" id="SSF81891">
    <property type="entry name" value="Poly A polymerase C-terminal region-like"/>
    <property type="match status" value="1"/>
</dbReference>
<dbReference type="OrthoDB" id="445712at2759"/>
<evidence type="ECO:0000313" key="1">
    <source>
        <dbReference type="EMBL" id="CAE8599062.1"/>
    </source>
</evidence>
<proteinExistence type="predicted"/>
<reference evidence="1" key="1">
    <citation type="submission" date="2021-02" db="EMBL/GenBank/DDBJ databases">
        <authorList>
            <person name="Dougan E. K."/>
            <person name="Rhodes N."/>
            <person name="Thang M."/>
            <person name="Chan C."/>
        </authorList>
    </citation>
    <scope>NUCLEOTIDE SEQUENCE</scope>
</reference>
<dbReference type="InterPro" id="IPR043519">
    <property type="entry name" value="NT_sf"/>
</dbReference>
<feature type="non-terminal residue" evidence="1">
    <location>
        <position position="1"/>
    </location>
</feature>
<evidence type="ECO:0000313" key="2">
    <source>
        <dbReference type="Proteomes" id="UP000654075"/>
    </source>
</evidence>
<sequence length="219" mass="23699">DALRRDLTIGALLLRVERRPTSESSSGLCYDLLDFYGGVDDIRAGVLRSPCPSSSGAAAEVLVAEVRAAVLRSPAEVEMAEKLGLDARSPEEVVQVLWWAKVLMDDPLRICRALRFAAKFRFQLHEAFWSAVPFALEPLRFYELAFTKTFPPGELRLAAALLGGKDFKVGSDAAELIGGLMAAAITAAEFEKSDGAVAEFTLACFPAFESLKVVTVVMA</sequence>
<dbReference type="Gene3D" id="3.30.460.10">
    <property type="entry name" value="Beta Polymerase, domain 2"/>
    <property type="match status" value="1"/>
</dbReference>
<keyword evidence="2" id="KW-1185">Reference proteome</keyword>